<dbReference type="InterPro" id="IPR036249">
    <property type="entry name" value="Thioredoxin-like_sf"/>
</dbReference>
<feature type="transmembrane region" description="Helical" evidence="10">
    <location>
        <begin position="147"/>
        <end position="165"/>
    </location>
</feature>
<evidence type="ECO:0008006" key="15">
    <source>
        <dbReference type="Google" id="ProtNLM"/>
    </source>
</evidence>
<keyword evidence="6" id="KW-0560">Oxidoreductase</keyword>
<reference evidence="13 14" key="1">
    <citation type="submission" date="2018-08" db="EMBL/GenBank/DDBJ databases">
        <title>Mucilaginibacter terrae sp. nov., isolated from manganese diggings.</title>
        <authorList>
            <person name="Huang Y."/>
            <person name="Zhou Z."/>
        </authorList>
    </citation>
    <scope>NUCLEOTIDE SEQUENCE [LARGE SCALE GENOMIC DNA]</scope>
    <source>
        <strain evidence="13 14">ZH6</strain>
    </source>
</reference>
<keyword evidence="4" id="KW-0874">Quinone</keyword>
<accession>A0A3E2NT16</accession>
<name>A0A3E2NT16_9SPHI</name>
<evidence type="ECO:0000256" key="7">
    <source>
        <dbReference type="ARBA" id="ARBA00023136"/>
    </source>
</evidence>
<dbReference type="Gene3D" id="3.90.70.10">
    <property type="entry name" value="Cysteine proteinases"/>
    <property type="match status" value="1"/>
</dbReference>
<evidence type="ECO:0000259" key="11">
    <source>
        <dbReference type="Pfam" id="PF07884"/>
    </source>
</evidence>
<keyword evidence="9" id="KW-0676">Redox-active center</keyword>
<evidence type="ECO:0000256" key="10">
    <source>
        <dbReference type="SAM" id="Phobius"/>
    </source>
</evidence>
<dbReference type="Gene3D" id="1.20.1440.130">
    <property type="entry name" value="VKOR domain"/>
    <property type="match status" value="1"/>
</dbReference>
<evidence type="ECO:0000256" key="4">
    <source>
        <dbReference type="ARBA" id="ARBA00022719"/>
    </source>
</evidence>
<dbReference type="Proteomes" id="UP000260823">
    <property type="component" value="Unassembled WGS sequence"/>
</dbReference>
<proteinExistence type="inferred from homology"/>
<evidence type="ECO:0000313" key="14">
    <source>
        <dbReference type="Proteomes" id="UP000260823"/>
    </source>
</evidence>
<feature type="transmembrane region" description="Helical" evidence="10">
    <location>
        <begin position="171"/>
        <end position="191"/>
    </location>
</feature>
<feature type="domain" description="Thioredoxin-like fold" evidence="12">
    <location>
        <begin position="377"/>
        <end position="514"/>
    </location>
</feature>
<dbReference type="Pfam" id="PF13462">
    <property type="entry name" value="Thioredoxin_4"/>
    <property type="match status" value="1"/>
</dbReference>
<comment type="similarity">
    <text evidence="2">Belongs to the VKOR family.</text>
</comment>
<dbReference type="Gene3D" id="3.40.30.10">
    <property type="entry name" value="Glutaredoxin"/>
    <property type="match status" value="1"/>
</dbReference>
<gene>
    <name evidence="13" type="ORF">DYU05_00010</name>
</gene>
<evidence type="ECO:0000256" key="2">
    <source>
        <dbReference type="ARBA" id="ARBA00006214"/>
    </source>
</evidence>
<feature type="transmembrane region" description="Helical" evidence="10">
    <location>
        <begin position="227"/>
        <end position="246"/>
    </location>
</feature>
<evidence type="ECO:0000256" key="1">
    <source>
        <dbReference type="ARBA" id="ARBA00004141"/>
    </source>
</evidence>
<feature type="domain" description="Vitamin K epoxide reductase" evidence="11">
    <location>
        <begin position="174"/>
        <end position="301"/>
    </location>
</feature>
<feature type="transmembrane region" description="Helical" evidence="10">
    <location>
        <begin position="317"/>
        <end position="338"/>
    </location>
</feature>
<comment type="subcellular location">
    <subcellularLocation>
        <location evidence="1">Membrane</location>
        <topology evidence="1">Multi-pass membrane protein</topology>
    </subcellularLocation>
</comment>
<evidence type="ECO:0000256" key="3">
    <source>
        <dbReference type="ARBA" id="ARBA00022692"/>
    </source>
</evidence>
<organism evidence="13 14">
    <name type="scientific">Mucilaginibacter terrenus</name>
    <dbReference type="NCBI Taxonomy" id="2482727"/>
    <lineage>
        <taxon>Bacteria</taxon>
        <taxon>Pseudomonadati</taxon>
        <taxon>Bacteroidota</taxon>
        <taxon>Sphingobacteriia</taxon>
        <taxon>Sphingobacteriales</taxon>
        <taxon>Sphingobacteriaceae</taxon>
        <taxon>Mucilaginibacter</taxon>
    </lineage>
</organism>
<keyword evidence="7 10" id="KW-0472">Membrane</keyword>
<protein>
    <recommendedName>
        <fullName evidence="15">Peptidase C39 domain-containing protein</fullName>
    </recommendedName>
</protein>
<evidence type="ECO:0000256" key="8">
    <source>
        <dbReference type="ARBA" id="ARBA00023157"/>
    </source>
</evidence>
<dbReference type="CDD" id="cd12921">
    <property type="entry name" value="VKOR_4"/>
    <property type="match status" value="1"/>
</dbReference>
<feature type="transmembrane region" description="Helical" evidence="10">
    <location>
        <begin position="252"/>
        <end position="271"/>
    </location>
</feature>
<dbReference type="InterPro" id="IPR012932">
    <property type="entry name" value="VKOR"/>
</dbReference>
<keyword evidence="5 10" id="KW-1133">Transmembrane helix</keyword>
<dbReference type="InterPro" id="IPR038354">
    <property type="entry name" value="VKOR_sf"/>
</dbReference>
<dbReference type="Pfam" id="PF07884">
    <property type="entry name" value="VKOR"/>
    <property type="match status" value="1"/>
</dbReference>
<dbReference type="InterPro" id="IPR012336">
    <property type="entry name" value="Thioredoxin-like_fold"/>
</dbReference>
<dbReference type="GO" id="GO:0016020">
    <property type="term" value="C:membrane"/>
    <property type="evidence" value="ECO:0007669"/>
    <property type="project" value="UniProtKB-SubCell"/>
</dbReference>
<dbReference type="GO" id="GO:0016491">
    <property type="term" value="F:oxidoreductase activity"/>
    <property type="evidence" value="ECO:0007669"/>
    <property type="project" value="UniProtKB-KW"/>
</dbReference>
<evidence type="ECO:0000313" key="13">
    <source>
        <dbReference type="EMBL" id="RFZ84061.1"/>
    </source>
</evidence>
<sequence length="526" mass="60335">MPQNENSYKILTLIAHKLNVLITKQSIELEMLRHPDYPSLLTISDILNVWNISNEAFKVPEFTTKHLKKSAPCVICSKVEGFYLVEEVKSENIIINNGHQRSMISLDELKDKFQNVLLVLNKSKDFEEFDYKTKRQIEILKAIRQPFLVLSSILIFAIVAFLNISPSSERVALVFLMLKAAGLIVSVILLLQSINANNPIIQKLCGTDEKKNCQAILNSRAAKVTSFLTWSEIGFFYFSSTALTTICGMNNLRLIHFCAFANIVCIPYTLYSLFYQWRIAKQWCVLCCAVLVLLWLEFATALWSNSLTLQKLSVEDLTIIFLSILAPITFWSFSKHLLQQSMLVKPLKEQLGLFKRNTDVFHTLLSTEPAYAILPSEDSIVIGNPHAKNVITMVSNPFCKACSVTHRELEEVVEKNSTIQLQIVFVPRIYSRKNDSIVAAHLFSLKHNCSEALLKSSLFDWYNQEKKDYKKWAEKYPIQETKDLDRIVERQREWCGFVGIDTTPTIFFNGRRLSPVYHATDLAYIY</sequence>
<dbReference type="SUPFAM" id="SSF52833">
    <property type="entry name" value="Thioredoxin-like"/>
    <property type="match status" value="1"/>
</dbReference>
<keyword evidence="14" id="KW-1185">Reference proteome</keyword>
<dbReference type="AlphaFoldDB" id="A0A3E2NT16"/>
<evidence type="ECO:0000259" key="12">
    <source>
        <dbReference type="Pfam" id="PF13462"/>
    </source>
</evidence>
<feature type="transmembrane region" description="Helical" evidence="10">
    <location>
        <begin position="283"/>
        <end position="305"/>
    </location>
</feature>
<keyword evidence="3 10" id="KW-0812">Transmembrane</keyword>
<evidence type="ECO:0000256" key="9">
    <source>
        <dbReference type="ARBA" id="ARBA00023284"/>
    </source>
</evidence>
<dbReference type="RefSeq" id="WP_117380951.1">
    <property type="nucleotide sequence ID" value="NZ_QWDE01000001.1"/>
</dbReference>
<evidence type="ECO:0000256" key="6">
    <source>
        <dbReference type="ARBA" id="ARBA00023002"/>
    </source>
</evidence>
<keyword evidence="8" id="KW-1015">Disulfide bond</keyword>
<dbReference type="EMBL" id="QWDE01000001">
    <property type="protein sequence ID" value="RFZ84061.1"/>
    <property type="molecule type" value="Genomic_DNA"/>
</dbReference>
<comment type="caution">
    <text evidence="13">The sequence shown here is derived from an EMBL/GenBank/DDBJ whole genome shotgun (WGS) entry which is preliminary data.</text>
</comment>
<evidence type="ECO:0000256" key="5">
    <source>
        <dbReference type="ARBA" id="ARBA00022989"/>
    </source>
</evidence>
<dbReference type="OrthoDB" id="1100563at2"/>
<dbReference type="GO" id="GO:0048038">
    <property type="term" value="F:quinone binding"/>
    <property type="evidence" value="ECO:0007669"/>
    <property type="project" value="UniProtKB-KW"/>
</dbReference>